<sequence>MHLSSAPKMATGGMILPWYGHWTTEEDDCHRLINRTTELPATAYVSVVCVPFLVLFCTAGNIANFWILWRHCQPGAKQTFLLSLAVVDVLALWCAVPLYLNNNSEIFGIDYLEAPFLVYSYGFFFWLQYTLWNVSDWILVAFSLDRLNAFQFRAPSRVHEGHRRRALFMVCGFFLLAGTIGSGTLVGFYHWWNNRTKYYVQPEWVAKWTRIRQQIDIACPIMVTVFLFVINLWLFLHLRKQMKLGRKLMSATNSITAPSGNARSQRAAKQRRQNHLTRMLLGCVAVYFITQLPAVILNTLDHLSFAPYCLFHFTAKPVWEPIISTLALVNYSSNFAVYVGMSDVFRQAAEVLASRISRGRCWRSVEDGPADGLNEEVEGNEEDGSLIADSNTSRRRMSLRQSYGQDDAEEFS</sequence>
<dbReference type="PROSITE" id="PS50262">
    <property type="entry name" value="G_PROTEIN_RECEP_F1_2"/>
    <property type="match status" value="1"/>
</dbReference>
<evidence type="ECO:0000256" key="2">
    <source>
        <dbReference type="ARBA" id="ARBA00022692"/>
    </source>
</evidence>
<evidence type="ECO:0000259" key="7">
    <source>
        <dbReference type="PROSITE" id="PS50262"/>
    </source>
</evidence>
<comment type="subcellular location">
    <subcellularLocation>
        <location evidence="1">Membrane</location>
    </subcellularLocation>
</comment>
<dbReference type="OrthoDB" id="10033446at2759"/>
<dbReference type="GO" id="GO:0016020">
    <property type="term" value="C:membrane"/>
    <property type="evidence" value="ECO:0007669"/>
    <property type="project" value="UniProtKB-SubCell"/>
</dbReference>
<feature type="transmembrane region" description="Helical" evidence="6">
    <location>
        <begin position="166"/>
        <end position="191"/>
    </location>
</feature>
<feature type="transmembrane region" description="Helical" evidence="6">
    <location>
        <begin position="80"/>
        <end position="100"/>
    </location>
</feature>
<evidence type="ECO:0000256" key="3">
    <source>
        <dbReference type="ARBA" id="ARBA00022989"/>
    </source>
</evidence>
<feature type="domain" description="G-protein coupled receptors family 1 profile" evidence="7">
    <location>
        <begin position="60"/>
        <end position="338"/>
    </location>
</feature>
<protein>
    <recommendedName>
        <fullName evidence="7">G-protein coupled receptors family 1 profile domain-containing protein</fullName>
    </recommendedName>
</protein>
<evidence type="ECO:0000256" key="4">
    <source>
        <dbReference type="ARBA" id="ARBA00023136"/>
    </source>
</evidence>
<dbReference type="InterPro" id="IPR052954">
    <property type="entry name" value="GPCR-Ligand_Int"/>
</dbReference>
<dbReference type="InterPro" id="IPR017452">
    <property type="entry name" value="GPCR_Rhodpsn_7TM"/>
</dbReference>
<feature type="transmembrane region" description="Helical" evidence="6">
    <location>
        <begin position="43"/>
        <end position="68"/>
    </location>
</feature>
<dbReference type="PRINTS" id="PR00237">
    <property type="entry name" value="GPCRRHODOPSN"/>
</dbReference>
<dbReference type="InterPro" id="IPR000276">
    <property type="entry name" value="GPCR_Rhodpsn"/>
</dbReference>
<dbReference type="PANTHER" id="PTHR46641">
    <property type="entry name" value="FMRFAMIDE RECEPTOR-RELATED"/>
    <property type="match status" value="1"/>
</dbReference>
<feature type="transmembrane region" description="Helical" evidence="6">
    <location>
        <begin position="211"/>
        <end position="236"/>
    </location>
</feature>
<reference evidence="9" key="1">
    <citation type="submission" date="2017-01" db="EMBL/GenBank/DDBJ databases">
        <title>Comparative genomics of anhydrobiosis in the tardigrade Hypsibius dujardini.</title>
        <authorList>
            <person name="Yoshida Y."/>
            <person name="Koutsovoulos G."/>
            <person name="Laetsch D."/>
            <person name="Stevens L."/>
            <person name="Kumar S."/>
            <person name="Horikawa D."/>
            <person name="Ishino K."/>
            <person name="Komine S."/>
            <person name="Tomita M."/>
            <person name="Blaxter M."/>
            <person name="Arakawa K."/>
        </authorList>
    </citation>
    <scope>NUCLEOTIDE SEQUENCE [LARGE SCALE GENOMIC DNA]</scope>
    <source>
        <strain evidence="9">Z151</strain>
    </source>
</reference>
<dbReference type="SUPFAM" id="SSF81321">
    <property type="entry name" value="Family A G protein-coupled receptor-like"/>
    <property type="match status" value="1"/>
</dbReference>
<accession>A0A9X6NE70</accession>
<dbReference type="PANTHER" id="PTHR46641:SF2">
    <property type="entry name" value="FMRFAMIDE RECEPTOR"/>
    <property type="match status" value="1"/>
</dbReference>
<evidence type="ECO:0000313" key="9">
    <source>
        <dbReference type="Proteomes" id="UP000192578"/>
    </source>
</evidence>
<keyword evidence="4 6" id="KW-0472">Membrane</keyword>
<keyword evidence="3 6" id="KW-1133">Transmembrane helix</keyword>
<evidence type="ECO:0000313" key="8">
    <source>
        <dbReference type="EMBL" id="OWA51076.1"/>
    </source>
</evidence>
<feature type="region of interest" description="Disordered" evidence="5">
    <location>
        <begin position="371"/>
        <end position="412"/>
    </location>
</feature>
<evidence type="ECO:0000256" key="5">
    <source>
        <dbReference type="SAM" id="MobiDB-lite"/>
    </source>
</evidence>
<proteinExistence type="predicted"/>
<evidence type="ECO:0000256" key="1">
    <source>
        <dbReference type="ARBA" id="ARBA00004370"/>
    </source>
</evidence>
<feature type="compositionally biased region" description="Acidic residues" evidence="5">
    <location>
        <begin position="373"/>
        <end position="384"/>
    </location>
</feature>
<dbReference type="Gene3D" id="1.20.1070.10">
    <property type="entry name" value="Rhodopsin 7-helix transmembrane proteins"/>
    <property type="match status" value="1"/>
</dbReference>
<dbReference type="EMBL" id="MTYJ01000213">
    <property type="protein sequence ID" value="OWA51076.1"/>
    <property type="molecule type" value="Genomic_DNA"/>
</dbReference>
<evidence type="ECO:0000256" key="6">
    <source>
        <dbReference type="SAM" id="Phobius"/>
    </source>
</evidence>
<organism evidence="8 9">
    <name type="scientific">Hypsibius exemplaris</name>
    <name type="common">Freshwater tardigrade</name>
    <dbReference type="NCBI Taxonomy" id="2072580"/>
    <lineage>
        <taxon>Eukaryota</taxon>
        <taxon>Metazoa</taxon>
        <taxon>Ecdysozoa</taxon>
        <taxon>Tardigrada</taxon>
        <taxon>Eutardigrada</taxon>
        <taxon>Parachela</taxon>
        <taxon>Hypsibioidea</taxon>
        <taxon>Hypsibiidae</taxon>
        <taxon>Hypsibius</taxon>
    </lineage>
</organism>
<dbReference type="Proteomes" id="UP000192578">
    <property type="component" value="Unassembled WGS sequence"/>
</dbReference>
<gene>
    <name evidence="8" type="ORF">BV898_15576</name>
</gene>
<comment type="caution">
    <text evidence="8">The sequence shown here is derived from an EMBL/GenBank/DDBJ whole genome shotgun (WGS) entry which is preliminary data.</text>
</comment>
<feature type="transmembrane region" description="Helical" evidence="6">
    <location>
        <begin position="279"/>
        <end position="300"/>
    </location>
</feature>
<name>A0A9X6NE70_HYPEX</name>
<dbReference type="Pfam" id="PF00001">
    <property type="entry name" value="7tm_1"/>
    <property type="match status" value="1"/>
</dbReference>
<dbReference type="GO" id="GO:0004930">
    <property type="term" value="F:G protein-coupled receptor activity"/>
    <property type="evidence" value="ECO:0007669"/>
    <property type="project" value="InterPro"/>
</dbReference>
<feature type="transmembrane region" description="Helical" evidence="6">
    <location>
        <begin position="120"/>
        <end position="145"/>
    </location>
</feature>
<keyword evidence="9" id="KW-1185">Reference proteome</keyword>
<dbReference type="AlphaFoldDB" id="A0A9X6NE70"/>
<keyword evidence="2 6" id="KW-0812">Transmembrane</keyword>